<organism evidence="3 4">
    <name type="scientific">Micavibrio aeruginosavorus</name>
    <dbReference type="NCBI Taxonomy" id="349221"/>
    <lineage>
        <taxon>Bacteria</taxon>
        <taxon>Pseudomonadati</taxon>
        <taxon>Bdellovibrionota</taxon>
        <taxon>Bdellovibrionia</taxon>
        <taxon>Bdellovibrionales</taxon>
        <taxon>Pseudobdellovibrionaceae</taxon>
        <taxon>Micavibrio</taxon>
    </lineage>
</organism>
<accession>A0A2W5BLU9</accession>
<reference evidence="3 4" key="1">
    <citation type="submission" date="2017-08" db="EMBL/GenBank/DDBJ databases">
        <title>Infants hospitalized years apart are colonized by the same room-sourced microbial strains.</title>
        <authorList>
            <person name="Brooks B."/>
            <person name="Olm M.R."/>
            <person name="Firek B.A."/>
            <person name="Baker R."/>
            <person name="Thomas B.C."/>
            <person name="Morowitz M.J."/>
            <person name="Banfield J.F."/>
        </authorList>
    </citation>
    <scope>NUCLEOTIDE SEQUENCE [LARGE SCALE GENOMIC DNA]</scope>
    <source>
        <strain evidence="3">S2_018_000_R2_104</strain>
    </source>
</reference>
<evidence type="ECO:0000313" key="4">
    <source>
        <dbReference type="Proteomes" id="UP000249557"/>
    </source>
</evidence>
<dbReference type="EMBL" id="QFNK01000186">
    <property type="protein sequence ID" value="PZO84121.1"/>
    <property type="molecule type" value="Genomic_DNA"/>
</dbReference>
<evidence type="ECO:0000256" key="2">
    <source>
        <dbReference type="SAM" id="MobiDB-lite"/>
    </source>
</evidence>
<gene>
    <name evidence="3" type="ORF">DI626_08545</name>
</gene>
<keyword evidence="1" id="KW-0175">Coiled coil</keyword>
<dbReference type="InterPro" id="IPR007236">
    <property type="entry name" value="SlyX"/>
</dbReference>
<proteinExistence type="predicted"/>
<feature type="coiled-coil region" evidence="1">
    <location>
        <begin position="6"/>
        <end position="54"/>
    </location>
</feature>
<dbReference type="Pfam" id="PF04102">
    <property type="entry name" value="SlyX"/>
    <property type="match status" value="1"/>
</dbReference>
<name>A0A2W5BLU9_9BACT</name>
<feature type="region of interest" description="Disordered" evidence="2">
    <location>
        <begin position="55"/>
        <end position="76"/>
    </location>
</feature>
<comment type="caution">
    <text evidence="3">The sequence shown here is derived from an EMBL/GenBank/DDBJ whole genome shotgun (WGS) entry which is preliminary data.</text>
</comment>
<evidence type="ECO:0000256" key="1">
    <source>
        <dbReference type="SAM" id="Coils"/>
    </source>
</evidence>
<sequence length="76" mass="8750">MTEERLARIETALAHQEQQIADLSEMLDVYRREIDMLKRRLEIANSKLADLEIAGQEGQKSLSVTEQAARDKPPHY</sequence>
<evidence type="ECO:0000313" key="3">
    <source>
        <dbReference type="EMBL" id="PZO84121.1"/>
    </source>
</evidence>
<dbReference type="AlphaFoldDB" id="A0A2W5BLU9"/>
<protein>
    <submittedName>
        <fullName evidence="3">SlyX family protein</fullName>
    </submittedName>
</protein>
<dbReference type="Proteomes" id="UP000249557">
    <property type="component" value="Unassembled WGS sequence"/>
</dbReference>